<reference evidence="3" key="1">
    <citation type="journal article" date="2019" name="Int. J. Syst. Evol. Microbiol.">
        <title>The Global Catalogue of Microorganisms (GCM) 10K type strain sequencing project: providing services to taxonomists for standard genome sequencing and annotation.</title>
        <authorList>
            <consortium name="The Broad Institute Genomics Platform"/>
            <consortium name="The Broad Institute Genome Sequencing Center for Infectious Disease"/>
            <person name="Wu L."/>
            <person name="Ma J."/>
        </authorList>
    </citation>
    <scope>NUCLEOTIDE SEQUENCE [LARGE SCALE GENOMIC DNA]</scope>
    <source>
        <strain evidence="3">KCTC 23701</strain>
    </source>
</reference>
<proteinExistence type="predicted"/>
<comment type="caution">
    <text evidence="2">The sequence shown here is derived from an EMBL/GenBank/DDBJ whole genome shotgun (WGS) entry which is preliminary data.</text>
</comment>
<keyword evidence="3" id="KW-1185">Reference proteome</keyword>
<evidence type="ECO:0000313" key="3">
    <source>
        <dbReference type="Proteomes" id="UP000604737"/>
    </source>
</evidence>
<dbReference type="EMBL" id="BMYO01000011">
    <property type="protein sequence ID" value="GHD69211.1"/>
    <property type="molecule type" value="Genomic_DNA"/>
</dbReference>
<dbReference type="Proteomes" id="UP000604737">
    <property type="component" value="Unassembled WGS sequence"/>
</dbReference>
<protein>
    <recommendedName>
        <fullName evidence="4">YqjK-like protein</fullName>
    </recommendedName>
</protein>
<keyword evidence="1" id="KW-1133">Transmembrane helix</keyword>
<keyword evidence="1" id="KW-0812">Transmembrane</keyword>
<evidence type="ECO:0000256" key="1">
    <source>
        <dbReference type="SAM" id="Phobius"/>
    </source>
</evidence>
<organism evidence="2 3">
    <name type="scientific">Jeongeupia chitinilytica</name>
    <dbReference type="NCBI Taxonomy" id="1041641"/>
    <lineage>
        <taxon>Bacteria</taxon>
        <taxon>Pseudomonadati</taxon>
        <taxon>Pseudomonadota</taxon>
        <taxon>Betaproteobacteria</taxon>
        <taxon>Neisseriales</taxon>
        <taxon>Chitinibacteraceae</taxon>
        <taxon>Jeongeupia</taxon>
    </lineage>
</organism>
<feature type="transmembrane region" description="Helical" evidence="1">
    <location>
        <begin position="76"/>
        <end position="94"/>
    </location>
</feature>
<gene>
    <name evidence="2" type="ORF">GCM10007350_35670</name>
</gene>
<accession>A0ABQ3H5A8</accession>
<name>A0ABQ3H5A8_9NEIS</name>
<sequence>MSDPRLKGREARKQLLQLEAETHRLQIAVCLTEIRAPLAQGKRGLLWLSIFKKLQGNAGVLMLASKLFSKKYRVRGIAQMLPVAIGAWKVALLVRRLFKRS</sequence>
<dbReference type="RefSeq" id="WP_189462317.1">
    <property type="nucleotide sequence ID" value="NZ_BMYO01000011.1"/>
</dbReference>
<evidence type="ECO:0008006" key="4">
    <source>
        <dbReference type="Google" id="ProtNLM"/>
    </source>
</evidence>
<evidence type="ECO:0000313" key="2">
    <source>
        <dbReference type="EMBL" id="GHD69211.1"/>
    </source>
</evidence>
<keyword evidence="1" id="KW-0472">Membrane</keyword>